<dbReference type="Proteomes" id="UP000553059">
    <property type="component" value="Unassembled WGS sequence"/>
</dbReference>
<dbReference type="InterPro" id="IPR002508">
    <property type="entry name" value="MurNAc-LAA_cat"/>
</dbReference>
<feature type="domain" description="MurNAc-LAA" evidence="2">
    <location>
        <begin position="124"/>
        <end position="234"/>
    </location>
</feature>
<dbReference type="AlphaFoldDB" id="A0A7C6Z5T7"/>
<gene>
    <name evidence="3" type="ORF">GX523_14725</name>
</gene>
<sequence length="251" mass="28258">MRRMRRFKHHRRWNKGWMAVSMFLLALIVTGGLVWKYNQKDETIWSWTIGNQVVLIDAGHGGVDPGAVGKVSLEKDITLNISKHLQILIQQAGGKPVMVRKADVDLGTSDGLAKRKREDLAQRIQLAKDYEADVYLSIHVNSSPNHSLTGPQVFYHEGSPEGKLLAETIQAELNKLAGTKRVAKADQDLFILKRAEQAAVTVEVGFLSNLQEEQKLNETDYQHRLSVAIYQGLSEYCRRLQKDGIPTVDMN</sequence>
<protein>
    <submittedName>
        <fullName evidence="3">N-acetylmuramoyl-L-alanine amidase</fullName>
    </submittedName>
</protein>
<proteinExistence type="predicted"/>
<dbReference type="GO" id="GO:0008745">
    <property type="term" value="F:N-acetylmuramoyl-L-alanine amidase activity"/>
    <property type="evidence" value="ECO:0007669"/>
    <property type="project" value="InterPro"/>
</dbReference>
<dbReference type="EMBL" id="DUTF01000325">
    <property type="protein sequence ID" value="HHY27968.1"/>
    <property type="molecule type" value="Genomic_DNA"/>
</dbReference>
<keyword evidence="1" id="KW-0378">Hydrolase</keyword>
<reference evidence="3 4" key="1">
    <citation type="journal article" date="2020" name="Biotechnol. Biofuels">
        <title>New insights from the biogas microbiome by comprehensive genome-resolved metagenomics of nearly 1600 species originating from multiple anaerobic digesters.</title>
        <authorList>
            <person name="Campanaro S."/>
            <person name="Treu L."/>
            <person name="Rodriguez-R L.M."/>
            <person name="Kovalovszki A."/>
            <person name="Ziels R.M."/>
            <person name="Maus I."/>
            <person name="Zhu X."/>
            <person name="Kougias P.G."/>
            <person name="Basile A."/>
            <person name="Luo G."/>
            <person name="Schluter A."/>
            <person name="Konstantinidis K.T."/>
            <person name="Angelidaki I."/>
        </authorList>
    </citation>
    <scope>NUCLEOTIDE SEQUENCE [LARGE SCALE GENOMIC DNA]</scope>
    <source>
        <strain evidence="3">AS05jafATM_4</strain>
    </source>
</reference>
<dbReference type="PANTHER" id="PTHR30404:SF0">
    <property type="entry name" value="N-ACETYLMURAMOYL-L-ALANINE AMIDASE AMIC"/>
    <property type="match status" value="1"/>
</dbReference>
<evidence type="ECO:0000259" key="2">
    <source>
        <dbReference type="SMART" id="SM00646"/>
    </source>
</evidence>
<dbReference type="Pfam" id="PF01520">
    <property type="entry name" value="Amidase_3"/>
    <property type="match status" value="1"/>
</dbReference>
<dbReference type="PANTHER" id="PTHR30404">
    <property type="entry name" value="N-ACETYLMURAMOYL-L-ALANINE AMIDASE"/>
    <property type="match status" value="1"/>
</dbReference>
<dbReference type="InterPro" id="IPR050695">
    <property type="entry name" value="N-acetylmuramoyl_amidase_3"/>
</dbReference>
<dbReference type="GO" id="GO:0009253">
    <property type="term" value="P:peptidoglycan catabolic process"/>
    <property type="evidence" value="ECO:0007669"/>
    <property type="project" value="InterPro"/>
</dbReference>
<dbReference type="SUPFAM" id="SSF53187">
    <property type="entry name" value="Zn-dependent exopeptidases"/>
    <property type="match status" value="1"/>
</dbReference>
<dbReference type="SMART" id="SM00646">
    <property type="entry name" value="Ami_3"/>
    <property type="match status" value="1"/>
</dbReference>
<dbReference type="Gene3D" id="3.40.630.40">
    <property type="entry name" value="Zn-dependent exopeptidases"/>
    <property type="match status" value="1"/>
</dbReference>
<dbReference type="GO" id="GO:0030288">
    <property type="term" value="C:outer membrane-bounded periplasmic space"/>
    <property type="evidence" value="ECO:0007669"/>
    <property type="project" value="TreeGrafter"/>
</dbReference>
<evidence type="ECO:0000313" key="3">
    <source>
        <dbReference type="EMBL" id="HHY27968.1"/>
    </source>
</evidence>
<evidence type="ECO:0000256" key="1">
    <source>
        <dbReference type="ARBA" id="ARBA00022801"/>
    </source>
</evidence>
<organism evidence="3 4">
    <name type="scientific">Desulfitobacterium dehalogenans</name>
    <dbReference type="NCBI Taxonomy" id="36854"/>
    <lineage>
        <taxon>Bacteria</taxon>
        <taxon>Bacillati</taxon>
        <taxon>Bacillota</taxon>
        <taxon>Clostridia</taxon>
        <taxon>Eubacteriales</taxon>
        <taxon>Desulfitobacteriaceae</taxon>
        <taxon>Desulfitobacterium</taxon>
    </lineage>
</organism>
<accession>A0A7C6Z5T7</accession>
<dbReference type="CDD" id="cd02696">
    <property type="entry name" value="MurNAc-LAA"/>
    <property type="match status" value="1"/>
</dbReference>
<name>A0A7C6Z5T7_9FIRM</name>
<evidence type="ECO:0000313" key="4">
    <source>
        <dbReference type="Proteomes" id="UP000553059"/>
    </source>
</evidence>
<comment type="caution">
    <text evidence="3">The sequence shown here is derived from an EMBL/GenBank/DDBJ whole genome shotgun (WGS) entry which is preliminary data.</text>
</comment>